<accession>A0ABQ1LZN5</accession>
<keyword evidence="1" id="KW-0812">Transmembrane</keyword>
<feature type="transmembrane region" description="Helical" evidence="1">
    <location>
        <begin position="42"/>
        <end position="63"/>
    </location>
</feature>
<proteinExistence type="predicted"/>
<dbReference type="SUPFAM" id="SSF55874">
    <property type="entry name" value="ATPase domain of HSP90 chaperone/DNA topoisomerase II/histidine kinase"/>
    <property type="match status" value="1"/>
</dbReference>
<evidence type="ECO:0000259" key="2">
    <source>
        <dbReference type="Pfam" id="PF06580"/>
    </source>
</evidence>
<dbReference type="PANTHER" id="PTHR34220:SF7">
    <property type="entry name" value="SENSOR HISTIDINE KINASE YPDA"/>
    <property type="match status" value="1"/>
</dbReference>
<evidence type="ECO:0000313" key="3">
    <source>
        <dbReference type="EMBL" id="GGC31236.1"/>
    </source>
</evidence>
<dbReference type="InterPro" id="IPR036890">
    <property type="entry name" value="HATPase_C_sf"/>
</dbReference>
<dbReference type="Proteomes" id="UP000597338">
    <property type="component" value="Unassembled WGS sequence"/>
</dbReference>
<evidence type="ECO:0000313" key="4">
    <source>
        <dbReference type="Proteomes" id="UP000597338"/>
    </source>
</evidence>
<keyword evidence="4" id="KW-1185">Reference proteome</keyword>
<feature type="transmembrane region" description="Helical" evidence="1">
    <location>
        <begin position="12"/>
        <end position="30"/>
    </location>
</feature>
<reference evidence="4" key="1">
    <citation type="journal article" date="2019" name="Int. J. Syst. Evol. Microbiol.">
        <title>The Global Catalogue of Microorganisms (GCM) 10K type strain sequencing project: providing services to taxonomists for standard genome sequencing and annotation.</title>
        <authorList>
            <consortium name="The Broad Institute Genomics Platform"/>
            <consortium name="The Broad Institute Genome Sequencing Center for Infectious Disease"/>
            <person name="Wu L."/>
            <person name="Ma J."/>
        </authorList>
    </citation>
    <scope>NUCLEOTIDE SEQUENCE [LARGE SCALE GENOMIC DNA]</scope>
    <source>
        <strain evidence="4">CGMCC 1.15342</strain>
    </source>
</reference>
<dbReference type="Gene3D" id="3.30.565.10">
    <property type="entry name" value="Histidine kinase-like ATPase, C-terminal domain"/>
    <property type="match status" value="1"/>
</dbReference>
<feature type="domain" description="Signal transduction histidine kinase internal region" evidence="2">
    <location>
        <begin position="162"/>
        <end position="239"/>
    </location>
</feature>
<dbReference type="RefSeq" id="WP_188750989.1">
    <property type="nucleotide sequence ID" value="NZ_BMIK01000007.1"/>
</dbReference>
<dbReference type="InterPro" id="IPR050640">
    <property type="entry name" value="Bact_2-comp_sensor_kinase"/>
</dbReference>
<feature type="transmembrane region" description="Helical" evidence="1">
    <location>
        <begin position="123"/>
        <end position="142"/>
    </location>
</feature>
<dbReference type="PANTHER" id="PTHR34220">
    <property type="entry name" value="SENSOR HISTIDINE KINASE YPDA"/>
    <property type="match status" value="1"/>
</dbReference>
<keyword evidence="1" id="KW-1133">Transmembrane helix</keyword>
<keyword evidence="1" id="KW-0472">Membrane</keyword>
<dbReference type="EMBL" id="BMIK01000007">
    <property type="protein sequence ID" value="GGC31236.1"/>
    <property type="molecule type" value="Genomic_DNA"/>
</dbReference>
<dbReference type="Pfam" id="PF06580">
    <property type="entry name" value="His_kinase"/>
    <property type="match status" value="1"/>
</dbReference>
<evidence type="ECO:0000256" key="1">
    <source>
        <dbReference type="SAM" id="Phobius"/>
    </source>
</evidence>
<feature type="transmembrane region" description="Helical" evidence="1">
    <location>
        <begin position="75"/>
        <end position="92"/>
    </location>
</feature>
<protein>
    <recommendedName>
        <fullName evidence="2">Signal transduction histidine kinase internal region domain-containing protein</fullName>
    </recommendedName>
</protein>
<organism evidence="3 4">
    <name type="scientific">Parapedobacter defluvii</name>
    <dbReference type="NCBI Taxonomy" id="2045106"/>
    <lineage>
        <taxon>Bacteria</taxon>
        <taxon>Pseudomonadati</taxon>
        <taxon>Bacteroidota</taxon>
        <taxon>Sphingobacteriia</taxon>
        <taxon>Sphingobacteriales</taxon>
        <taxon>Sphingobacteriaceae</taxon>
        <taxon>Parapedobacter</taxon>
    </lineage>
</organism>
<name>A0ABQ1LZN5_9SPHI</name>
<gene>
    <name evidence="3" type="ORF">GCM10011386_24070</name>
</gene>
<dbReference type="InterPro" id="IPR010559">
    <property type="entry name" value="Sig_transdc_His_kin_internal"/>
</dbReference>
<comment type="caution">
    <text evidence="3">The sequence shown here is derived from an EMBL/GenBank/DDBJ whole genome shotgun (WGS) entry which is preliminary data.</text>
</comment>
<sequence length="353" mass="41031">MEIRRKSKAGIFLTHFFMWALFVFVMFFYQPLSWGVDLPDRFWWRQGLQVLLMLSIFYFNYLICVPRLLFRGRSVWFVIWIVSVTIFLSFFANRLAEKALPVRAQIERRLMIKVPRARNAFDGFLFTSGLLVLAVSTSIAALQRWQRDQRRHEELQRQQVTAELAYLKAQINPHFFFNTLNSIYALSFGDVQLAREALHTLSRMMRYLLYETQQNQVGLRGEISFLKDHVSLMKLRLHDHTTVEFAEPELTREWLIAPMLLLPFVENAFKHGVSATTPGKIRIALAIQGNRLAMTVENTIVRSSGVSHESGGGIGLDNTRRRLELLYPEKHTLAIYEDADRGIYVVDLTIELA</sequence>